<gene>
    <name evidence="9" type="ORF">ACFO4O_12595</name>
</gene>
<dbReference type="Gene3D" id="1.10.10.60">
    <property type="entry name" value="Homeodomain-like"/>
    <property type="match status" value="1"/>
</dbReference>
<comment type="caution">
    <text evidence="9">The sequence shown here is derived from an EMBL/GenBank/DDBJ whole genome shotgun (WGS) entry which is preliminary data.</text>
</comment>
<dbReference type="Gene3D" id="3.30.70.270">
    <property type="match status" value="1"/>
</dbReference>
<keyword evidence="4" id="KW-0238">DNA-binding</keyword>
<dbReference type="InterPro" id="IPR025943">
    <property type="entry name" value="Sigma_54_int_dom_ATP-bd_2"/>
</dbReference>
<dbReference type="PANTHER" id="PTHR32071">
    <property type="entry name" value="TRANSCRIPTIONAL REGULATORY PROTEIN"/>
    <property type="match status" value="1"/>
</dbReference>
<feature type="region of interest" description="Disordered" evidence="6">
    <location>
        <begin position="824"/>
        <end position="854"/>
    </location>
</feature>
<keyword evidence="1" id="KW-0547">Nucleotide-binding</keyword>
<reference evidence="10" key="1">
    <citation type="journal article" date="2019" name="Int. J. Syst. Evol. Microbiol.">
        <title>The Global Catalogue of Microorganisms (GCM) 10K type strain sequencing project: providing services to taxonomists for standard genome sequencing and annotation.</title>
        <authorList>
            <consortium name="The Broad Institute Genomics Platform"/>
            <consortium name="The Broad Institute Genome Sequencing Center for Infectious Disease"/>
            <person name="Wu L."/>
            <person name="Ma J."/>
        </authorList>
    </citation>
    <scope>NUCLEOTIDE SEQUENCE [LARGE SCALE GENOMIC DNA]</scope>
    <source>
        <strain evidence="10">KACC 12507</strain>
    </source>
</reference>
<dbReference type="Gene3D" id="3.40.50.300">
    <property type="entry name" value="P-loop containing nucleotide triphosphate hydrolases"/>
    <property type="match status" value="1"/>
</dbReference>
<dbReference type="SUPFAM" id="SSF52540">
    <property type="entry name" value="P-loop containing nucleoside triphosphate hydrolases"/>
    <property type="match status" value="1"/>
</dbReference>
<keyword evidence="5" id="KW-0804">Transcription</keyword>
<dbReference type="SUPFAM" id="SSF55073">
    <property type="entry name" value="Nucleotide cyclase"/>
    <property type="match status" value="1"/>
</dbReference>
<keyword evidence="10" id="KW-1185">Reference proteome</keyword>
<dbReference type="SUPFAM" id="SSF55781">
    <property type="entry name" value="GAF domain-like"/>
    <property type="match status" value="1"/>
</dbReference>
<evidence type="ECO:0000259" key="7">
    <source>
        <dbReference type="PROSITE" id="PS50045"/>
    </source>
</evidence>
<dbReference type="Pfam" id="PF00158">
    <property type="entry name" value="Sigma54_activat"/>
    <property type="match status" value="1"/>
</dbReference>
<dbReference type="InterPro" id="IPR002078">
    <property type="entry name" value="Sigma_54_int"/>
</dbReference>
<dbReference type="InterPro" id="IPR043128">
    <property type="entry name" value="Rev_trsase/Diguanyl_cyclase"/>
</dbReference>
<dbReference type="PROSITE" id="PS00688">
    <property type="entry name" value="SIGMA54_INTERACT_3"/>
    <property type="match status" value="1"/>
</dbReference>
<protein>
    <submittedName>
        <fullName evidence="9">Sigma 54-interacting transcriptional regulator</fullName>
    </submittedName>
</protein>
<dbReference type="PROSITE" id="PS50887">
    <property type="entry name" value="GGDEF"/>
    <property type="match status" value="1"/>
</dbReference>
<dbReference type="InterPro" id="IPR029787">
    <property type="entry name" value="Nucleotide_cyclase"/>
</dbReference>
<dbReference type="PANTHER" id="PTHR32071:SF99">
    <property type="entry name" value="TRANSCRIPTIONAL REGULATORY PROTEIN"/>
    <property type="match status" value="1"/>
</dbReference>
<evidence type="ECO:0000256" key="6">
    <source>
        <dbReference type="SAM" id="MobiDB-lite"/>
    </source>
</evidence>
<dbReference type="InterPro" id="IPR025662">
    <property type="entry name" value="Sigma_54_int_dom_ATP-bd_1"/>
</dbReference>
<dbReference type="Pfam" id="PF00990">
    <property type="entry name" value="GGDEF"/>
    <property type="match status" value="1"/>
</dbReference>
<evidence type="ECO:0000256" key="2">
    <source>
        <dbReference type="ARBA" id="ARBA00022840"/>
    </source>
</evidence>
<dbReference type="PROSITE" id="PS00675">
    <property type="entry name" value="SIGMA54_INTERACT_1"/>
    <property type="match status" value="1"/>
</dbReference>
<dbReference type="CDD" id="cd00009">
    <property type="entry name" value="AAA"/>
    <property type="match status" value="1"/>
</dbReference>
<dbReference type="CDD" id="cd01949">
    <property type="entry name" value="GGDEF"/>
    <property type="match status" value="1"/>
</dbReference>
<evidence type="ECO:0000259" key="8">
    <source>
        <dbReference type="PROSITE" id="PS50887"/>
    </source>
</evidence>
<dbReference type="Proteomes" id="UP001595897">
    <property type="component" value="Unassembled WGS sequence"/>
</dbReference>
<dbReference type="InterPro" id="IPR027417">
    <property type="entry name" value="P-loop_NTPase"/>
</dbReference>
<dbReference type="RefSeq" id="WP_382409060.1">
    <property type="nucleotide sequence ID" value="NZ_JBHSGU010000005.1"/>
</dbReference>
<feature type="compositionally biased region" description="Basic and acidic residues" evidence="6">
    <location>
        <begin position="835"/>
        <end position="852"/>
    </location>
</feature>
<keyword evidence="3" id="KW-0805">Transcription regulation</keyword>
<dbReference type="Pfam" id="PF25601">
    <property type="entry name" value="AAA_lid_14"/>
    <property type="match status" value="1"/>
</dbReference>
<dbReference type="InterPro" id="IPR025944">
    <property type="entry name" value="Sigma_54_int_dom_CS"/>
</dbReference>
<dbReference type="SMART" id="SM00267">
    <property type="entry name" value="GGDEF"/>
    <property type="match status" value="1"/>
</dbReference>
<name>A0ABV9LXX0_9ALTE</name>
<accession>A0ABV9LXX0</accession>
<dbReference type="InterPro" id="IPR058031">
    <property type="entry name" value="AAA_lid_NorR"/>
</dbReference>
<dbReference type="SMART" id="SM00382">
    <property type="entry name" value="AAA"/>
    <property type="match status" value="1"/>
</dbReference>
<evidence type="ECO:0000313" key="9">
    <source>
        <dbReference type="EMBL" id="MFC4701004.1"/>
    </source>
</evidence>
<dbReference type="InterPro" id="IPR003593">
    <property type="entry name" value="AAA+_ATPase"/>
</dbReference>
<feature type="domain" description="Sigma-54 factor interaction" evidence="7">
    <location>
        <begin position="543"/>
        <end position="772"/>
    </location>
</feature>
<evidence type="ECO:0000313" key="10">
    <source>
        <dbReference type="Proteomes" id="UP001595897"/>
    </source>
</evidence>
<evidence type="ECO:0000256" key="1">
    <source>
        <dbReference type="ARBA" id="ARBA00022741"/>
    </source>
</evidence>
<feature type="domain" description="GGDEF" evidence="8">
    <location>
        <begin position="203"/>
        <end position="340"/>
    </location>
</feature>
<dbReference type="PROSITE" id="PS50045">
    <property type="entry name" value="SIGMA54_INTERACT_4"/>
    <property type="match status" value="1"/>
</dbReference>
<evidence type="ECO:0000256" key="3">
    <source>
        <dbReference type="ARBA" id="ARBA00023015"/>
    </source>
</evidence>
<evidence type="ECO:0000256" key="4">
    <source>
        <dbReference type="ARBA" id="ARBA00023125"/>
    </source>
</evidence>
<evidence type="ECO:0000256" key="5">
    <source>
        <dbReference type="ARBA" id="ARBA00023163"/>
    </source>
</evidence>
<organism evidence="9 10">
    <name type="scientific">Glaciecola siphonariae</name>
    <dbReference type="NCBI Taxonomy" id="521012"/>
    <lineage>
        <taxon>Bacteria</taxon>
        <taxon>Pseudomonadati</taxon>
        <taxon>Pseudomonadota</taxon>
        <taxon>Gammaproteobacteria</taxon>
        <taxon>Alteromonadales</taxon>
        <taxon>Alteromonadaceae</taxon>
        <taxon>Glaciecola</taxon>
    </lineage>
</organism>
<dbReference type="PROSITE" id="PS00676">
    <property type="entry name" value="SIGMA54_INTERACT_2"/>
    <property type="match status" value="1"/>
</dbReference>
<keyword evidence="2" id="KW-0067">ATP-binding</keyword>
<dbReference type="NCBIfam" id="TIGR00254">
    <property type="entry name" value="GGDEF"/>
    <property type="match status" value="1"/>
</dbReference>
<proteinExistence type="predicted"/>
<sequence length="1019" mass="114362">MKLTESAVSQLLASIRVLCECDHVQINDKGIQSLEYASSSTAEHIAIENIRKIQHQQSTQFISEINHSHGEYSVAMSMPCDEQILVSVQAHESPETPKHEQRKHVRPDLQDSRQLDIELVSLKGFPPWLNALCSESHIGTESQTGRERQTDNSQPLILLRLCASLFSSLKVFSQFHLLTVDGLTKLQSRSALQRAIDENIDVSGINLCMIHCRDFQIVNRKFGQAKGDQVLNEIASIISQNIRSGDLACRFGGALFGIASHAQSVDEGLNLAQKLQGELHNRPYLQNAIRLSFNLGVSHVSQTDISDEDSSASSMLISRAEQALKAAQTSDKPSIVHWEADKFKHDENEFNYIGGIFTPDNVTNYRNMLLLWDISSIIADEHEFSRLLLHVVERLAYTFEFTAAGIVSLDDDKSIEQAIAVSKMAEVNNIEVNQLSHLDRIREIAEEAIKQSQYVEQQYNSDRFLLVPLGADLKACFFLVGQHANLDLTRDSMMLFAGFARQIGKALKRSQLEDELNKRLELQNAELAQELSTLKSGLQSSALVYRSVVMQNIVNQTQRAAKTDTTVLITGESGTGKEKLIHAIHNLSPRNKQPLVIVDCGSIPETLIESELFGYVKGAFTGAQNHSTGKIQAAHGGILVLDEIGELPMSMQPKLLRFVQEKHFTPVGGTKANKVDVKIVAVTNRDLAEEVNRGHFRQDLYYRLNVLSLHNPPLRERLEDLPLLCQHFLSKFASQFETSRKFVRPETIEKMQQYPWPGNIRELENKLMQASLMCQGDEIQFDDINIETNVTNVKIDVSERVNLVNNKAYDPNRADMHAHDYAQEHSKVHGPFHQQGDRPGDRPDHAQSRQQEHAAASLVFAQNEQSHLAQTSLETWQQSFVKSLHVLLDEIISTPSLYQFDIGSQLENDLFALSLDACKTNKDIASRLRIPVSTARRKVLKVKDVKRQSVSPALPKCWSDVHAHLSALAQGKVLVDAPLDYLKRALLSEILRKNMGNMSHAAQLMGVSEPTLYKLKRQL</sequence>
<dbReference type="EMBL" id="JBHSGU010000005">
    <property type="protein sequence ID" value="MFC4701004.1"/>
    <property type="molecule type" value="Genomic_DNA"/>
</dbReference>
<dbReference type="InterPro" id="IPR000160">
    <property type="entry name" value="GGDEF_dom"/>
</dbReference>
<dbReference type="Gene3D" id="1.10.8.60">
    <property type="match status" value="1"/>
</dbReference>